<keyword evidence="2" id="KW-0808">Transferase</keyword>
<dbReference type="EMBL" id="FQYV01000008">
    <property type="protein sequence ID" value="SHI99544.1"/>
    <property type="molecule type" value="Genomic_DNA"/>
</dbReference>
<dbReference type="GO" id="GO:0016740">
    <property type="term" value="F:transferase activity"/>
    <property type="evidence" value="ECO:0007669"/>
    <property type="project" value="UniProtKB-KW"/>
</dbReference>
<dbReference type="RefSeq" id="WP_073216911.1">
    <property type="nucleotide sequence ID" value="NZ_FNNS01000009.1"/>
</dbReference>
<gene>
    <name evidence="2" type="ORF">SAMN04487908_10815</name>
</gene>
<dbReference type="InterPro" id="IPR036477">
    <property type="entry name" value="Formyl_transf_N_sf"/>
</dbReference>
<name>A0A1M6FPE8_9FLAO</name>
<sequence length="225" mass="26504">MKTYLIISEKEWNKSLIERLQDEQTNWLLIDKREDFTFENLKKINPLKVFVPHWSYYIPQEIYSNFECVVFHETDLPFGRGGSPIQNLIERQFVATKVSAIKVTKEIDAGDIYLKKEMSLLGTAEEIFIRINKIVELMIREIVELDLKPYPQEGSPTFFKRRNQSQSDINSLTELDRVFDYIRMLDAEGYPKAFLETDNLRMEFTRASLKADQSIYADVKITLKK</sequence>
<dbReference type="STRING" id="797419.SAMN05216556_109101"/>
<dbReference type="InterPro" id="IPR011034">
    <property type="entry name" value="Formyl_transferase-like_C_sf"/>
</dbReference>
<feature type="domain" description="Methionyl-tRNA formyltransferase-like C-terminal" evidence="1">
    <location>
        <begin position="165"/>
        <end position="222"/>
    </location>
</feature>
<organism evidence="2 3">
    <name type="scientific">Aequorivita viscosa</name>
    <dbReference type="NCBI Taxonomy" id="797419"/>
    <lineage>
        <taxon>Bacteria</taxon>
        <taxon>Pseudomonadati</taxon>
        <taxon>Bacteroidota</taxon>
        <taxon>Flavobacteriia</taxon>
        <taxon>Flavobacteriales</taxon>
        <taxon>Flavobacteriaceae</taxon>
        <taxon>Aequorivita</taxon>
    </lineage>
</organism>
<accession>A0A1M6FPE8</accession>
<dbReference type="Pfam" id="PF21553">
    <property type="entry name" value="Formyl_trans_C_2"/>
    <property type="match status" value="1"/>
</dbReference>
<dbReference type="SUPFAM" id="SSF50486">
    <property type="entry name" value="FMT C-terminal domain-like"/>
    <property type="match status" value="1"/>
</dbReference>
<evidence type="ECO:0000313" key="3">
    <source>
        <dbReference type="Proteomes" id="UP000184172"/>
    </source>
</evidence>
<keyword evidence="3" id="KW-1185">Reference proteome</keyword>
<dbReference type="SUPFAM" id="SSF53328">
    <property type="entry name" value="Formyltransferase"/>
    <property type="match status" value="1"/>
</dbReference>
<dbReference type="Gene3D" id="3.10.25.20">
    <property type="match status" value="1"/>
</dbReference>
<dbReference type="InterPro" id="IPR049355">
    <property type="entry name" value="Formyl_trans-like_C"/>
</dbReference>
<protein>
    <submittedName>
        <fullName evidence="2">Methionyl-tRNA formyltransferase</fullName>
    </submittedName>
</protein>
<evidence type="ECO:0000313" key="2">
    <source>
        <dbReference type="EMBL" id="SHI99544.1"/>
    </source>
</evidence>
<evidence type="ECO:0000259" key="1">
    <source>
        <dbReference type="Pfam" id="PF21553"/>
    </source>
</evidence>
<dbReference type="OrthoDB" id="9802815at2"/>
<dbReference type="Proteomes" id="UP000184172">
    <property type="component" value="Unassembled WGS sequence"/>
</dbReference>
<dbReference type="AlphaFoldDB" id="A0A1M6FPE8"/>
<reference evidence="3" key="1">
    <citation type="submission" date="2016-11" db="EMBL/GenBank/DDBJ databases">
        <authorList>
            <person name="Varghese N."/>
            <person name="Submissions S."/>
        </authorList>
    </citation>
    <scope>NUCLEOTIDE SEQUENCE [LARGE SCALE GENOMIC DNA]</scope>
    <source>
        <strain evidence="3">DSM 26349</strain>
    </source>
</reference>
<dbReference type="Gene3D" id="3.40.50.170">
    <property type="entry name" value="Formyl transferase, N-terminal domain"/>
    <property type="match status" value="1"/>
</dbReference>
<dbReference type="CDD" id="cd08821">
    <property type="entry name" value="FMT_core_like_1"/>
    <property type="match status" value="1"/>
</dbReference>
<proteinExistence type="predicted"/>